<dbReference type="Gene3D" id="3.40.50.300">
    <property type="entry name" value="P-loop containing nucleotide triphosphate hydrolases"/>
    <property type="match status" value="1"/>
</dbReference>
<feature type="domain" description="AIG1-type G" evidence="5">
    <location>
        <begin position="15"/>
        <end position="217"/>
    </location>
</feature>
<feature type="coiled-coil region" evidence="4">
    <location>
        <begin position="230"/>
        <end position="307"/>
    </location>
</feature>
<dbReference type="Pfam" id="PF04548">
    <property type="entry name" value="AIG1"/>
    <property type="match status" value="1"/>
</dbReference>
<protein>
    <submittedName>
        <fullName evidence="6">OLC1v1000728C1</fullName>
    </submittedName>
</protein>
<name>A0AAV1D4G5_OLDCO</name>
<dbReference type="FunFam" id="3.40.50.300:FF:000840">
    <property type="entry name" value="Immune-associated nucleotide-binding protein 9"/>
    <property type="match status" value="1"/>
</dbReference>
<evidence type="ECO:0000313" key="7">
    <source>
        <dbReference type="Proteomes" id="UP001161247"/>
    </source>
</evidence>
<keyword evidence="3" id="KW-0342">GTP-binding</keyword>
<keyword evidence="4" id="KW-0175">Coiled coil</keyword>
<evidence type="ECO:0000259" key="5">
    <source>
        <dbReference type="PROSITE" id="PS51720"/>
    </source>
</evidence>
<keyword evidence="7" id="KW-1185">Reference proteome</keyword>
<organism evidence="6 7">
    <name type="scientific">Oldenlandia corymbosa var. corymbosa</name>
    <dbReference type="NCBI Taxonomy" id="529605"/>
    <lineage>
        <taxon>Eukaryota</taxon>
        <taxon>Viridiplantae</taxon>
        <taxon>Streptophyta</taxon>
        <taxon>Embryophyta</taxon>
        <taxon>Tracheophyta</taxon>
        <taxon>Spermatophyta</taxon>
        <taxon>Magnoliopsida</taxon>
        <taxon>eudicotyledons</taxon>
        <taxon>Gunneridae</taxon>
        <taxon>Pentapetalae</taxon>
        <taxon>asterids</taxon>
        <taxon>lamiids</taxon>
        <taxon>Gentianales</taxon>
        <taxon>Rubiaceae</taxon>
        <taxon>Rubioideae</taxon>
        <taxon>Spermacoceae</taxon>
        <taxon>Hedyotis-Oldenlandia complex</taxon>
        <taxon>Oldenlandia</taxon>
    </lineage>
</organism>
<reference evidence="6" key="1">
    <citation type="submission" date="2023-03" db="EMBL/GenBank/DDBJ databases">
        <authorList>
            <person name="Julca I."/>
        </authorList>
    </citation>
    <scope>NUCLEOTIDE SEQUENCE</scope>
</reference>
<dbReference type="PROSITE" id="PS51720">
    <property type="entry name" value="G_AIG1"/>
    <property type="match status" value="1"/>
</dbReference>
<keyword evidence="2" id="KW-0547">Nucleotide-binding</keyword>
<comment type="similarity">
    <text evidence="1">Belongs to the TRAFAC class TrmE-Era-EngA-EngB-Septin-like GTPase superfamily. AIG1/Toc34/Toc159-like paraseptin GTPase family. IAN subfamily.</text>
</comment>
<sequence length="316" mass="35939">MGGTGNWIADYRELDMMTTVVLLGCRGSGKSGTGNSLVGRKAFETDFSKHATVCQRQATVVQDAQVLHVIDTPGGFLEPGFKKEEICRCLDMARFGIHAILFVVSLQRGFGKEVEGVEALKHYFGPRIVDYIIFVFTVGDELDDKKEVLDDWLARTCPSDFKEFIVKCGNRRIVVENQAKDALKKAAQLENLLILVSETVAINGGKPYTEFLVHQKANHGRLDHQNDEMVNKLKEQLKSIQGEHERGQDEICKLKQELAKVLMEASQNLKDDFLRVTKREEEAQDEIRKLREKLERAQMEVIERFKEDLRRAQSQV</sequence>
<evidence type="ECO:0000256" key="2">
    <source>
        <dbReference type="ARBA" id="ARBA00022741"/>
    </source>
</evidence>
<accession>A0AAV1D4G5</accession>
<dbReference type="EMBL" id="OX459121">
    <property type="protein sequence ID" value="CAI9102453.1"/>
    <property type="molecule type" value="Genomic_DNA"/>
</dbReference>
<evidence type="ECO:0000256" key="3">
    <source>
        <dbReference type="ARBA" id="ARBA00023134"/>
    </source>
</evidence>
<evidence type="ECO:0000256" key="1">
    <source>
        <dbReference type="ARBA" id="ARBA00008535"/>
    </source>
</evidence>
<dbReference type="Proteomes" id="UP001161247">
    <property type="component" value="Chromosome 4"/>
</dbReference>
<evidence type="ECO:0000313" key="6">
    <source>
        <dbReference type="EMBL" id="CAI9102453.1"/>
    </source>
</evidence>
<dbReference type="AlphaFoldDB" id="A0AAV1D4G5"/>
<evidence type="ECO:0000256" key="4">
    <source>
        <dbReference type="SAM" id="Coils"/>
    </source>
</evidence>
<gene>
    <name evidence="6" type="ORF">OLC1_LOCUS11798</name>
</gene>
<dbReference type="InterPro" id="IPR006703">
    <property type="entry name" value="G_AIG1"/>
</dbReference>
<dbReference type="GO" id="GO:0005525">
    <property type="term" value="F:GTP binding"/>
    <property type="evidence" value="ECO:0007669"/>
    <property type="project" value="UniProtKB-KW"/>
</dbReference>
<dbReference type="PANTHER" id="PTHR10903:SF184">
    <property type="entry name" value="GTP-BINDING PROTEIN A"/>
    <property type="match status" value="1"/>
</dbReference>
<dbReference type="PANTHER" id="PTHR10903">
    <property type="entry name" value="GTPASE, IMAP FAMILY MEMBER-RELATED"/>
    <property type="match status" value="1"/>
</dbReference>
<dbReference type="SUPFAM" id="SSF52540">
    <property type="entry name" value="P-loop containing nucleoside triphosphate hydrolases"/>
    <property type="match status" value="1"/>
</dbReference>
<dbReference type="InterPro" id="IPR045058">
    <property type="entry name" value="GIMA/IAN/Toc"/>
</dbReference>
<dbReference type="InterPro" id="IPR027417">
    <property type="entry name" value="P-loop_NTPase"/>
</dbReference>
<proteinExistence type="inferred from homology"/>